<comment type="caution">
    <text evidence="3">The sequence shown here is derived from an EMBL/GenBank/DDBJ whole genome shotgun (WGS) entry which is preliminary data.</text>
</comment>
<accession>A0AA36D3C7</accession>
<dbReference type="EMBL" id="CATQJA010002659">
    <property type="protein sequence ID" value="CAJ0580318.1"/>
    <property type="molecule type" value="Genomic_DNA"/>
</dbReference>
<keyword evidence="1" id="KW-0646">Protease inhibitor</keyword>
<sequence length="88" mass="9641">MASKLSPLIFLALFGLLAANLEGMIACGDFNASWRMNIGCDKCQQRLQNLPCALPPRRSCVCDDGFGRGRDGKCISMADCFQEGLPRR</sequence>
<feature type="signal peptide" evidence="2">
    <location>
        <begin position="1"/>
        <end position="19"/>
    </location>
</feature>
<evidence type="ECO:0000313" key="3">
    <source>
        <dbReference type="EMBL" id="CAJ0580318.1"/>
    </source>
</evidence>
<keyword evidence="1" id="KW-0722">Serine protease inhibitor</keyword>
<evidence type="ECO:0008006" key="5">
    <source>
        <dbReference type="Google" id="ProtNLM"/>
    </source>
</evidence>
<keyword evidence="2" id="KW-0732">Signal</keyword>
<keyword evidence="4" id="KW-1185">Reference proteome</keyword>
<gene>
    <name evidence="3" type="ORF">MSPICULIGERA_LOCUS18516</name>
</gene>
<dbReference type="InterPro" id="IPR036084">
    <property type="entry name" value="Ser_inhib-like_sf"/>
</dbReference>
<dbReference type="AlphaFoldDB" id="A0AA36D3C7"/>
<dbReference type="CDD" id="cd19941">
    <property type="entry name" value="TIL"/>
    <property type="match status" value="1"/>
</dbReference>
<evidence type="ECO:0000256" key="2">
    <source>
        <dbReference type="SAM" id="SignalP"/>
    </source>
</evidence>
<dbReference type="Proteomes" id="UP001177023">
    <property type="component" value="Unassembled WGS sequence"/>
</dbReference>
<reference evidence="3" key="1">
    <citation type="submission" date="2023-06" db="EMBL/GenBank/DDBJ databases">
        <authorList>
            <person name="Delattre M."/>
        </authorList>
    </citation>
    <scope>NUCLEOTIDE SEQUENCE</scope>
    <source>
        <strain evidence="3">AF72</strain>
    </source>
</reference>
<proteinExistence type="predicted"/>
<feature type="chain" id="PRO_5041426064" description="TIL domain-containing protein" evidence="2">
    <location>
        <begin position="20"/>
        <end position="88"/>
    </location>
</feature>
<dbReference type="Gene3D" id="2.10.25.10">
    <property type="entry name" value="Laminin"/>
    <property type="match status" value="1"/>
</dbReference>
<protein>
    <recommendedName>
        <fullName evidence="5">TIL domain-containing protein</fullName>
    </recommendedName>
</protein>
<dbReference type="GO" id="GO:0004867">
    <property type="term" value="F:serine-type endopeptidase inhibitor activity"/>
    <property type="evidence" value="ECO:0007669"/>
    <property type="project" value="UniProtKB-KW"/>
</dbReference>
<evidence type="ECO:0000313" key="4">
    <source>
        <dbReference type="Proteomes" id="UP001177023"/>
    </source>
</evidence>
<feature type="non-terminal residue" evidence="3">
    <location>
        <position position="88"/>
    </location>
</feature>
<evidence type="ECO:0000256" key="1">
    <source>
        <dbReference type="ARBA" id="ARBA00022900"/>
    </source>
</evidence>
<name>A0AA36D3C7_9BILA</name>
<dbReference type="SUPFAM" id="SSF57567">
    <property type="entry name" value="Serine protease inhibitors"/>
    <property type="match status" value="1"/>
</dbReference>
<organism evidence="3 4">
    <name type="scientific">Mesorhabditis spiculigera</name>
    <dbReference type="NCBI Taxonomy" id="96644"/>
    <lineage>
        <taxon>Eukaryota</taxon>
        <taxon>Metazoa</taxon>
        <taxon>Ecdysozoa</taxon>
        <taxon>Nematoda</taxon>
        <taxon>Chromadorea</taxon>
        <taxon>Rhabditida</taxon>
        <taxon>Rhabditina</taxon>
        <taxon>Rhabditomorpha</taxon>
        <taxon>Rhabditoidea</taxon>
        <taxon>Rhabditidae</taxon>
        <taxon>Mesorhabditinae</taxon>
        <taxon>Mesorhabditis</taxon>
    </lineage>
</organism>